<dbReference type="EC" id="2.7.7.6" evidence="2 11"/>
<dbReference type="SUPFAM" id="SSF47789">
    <property type="entry name" value="C-terminal domain of RNA polymerase alpha subunit"/>
    <property type="match status" value="1"/>
</dbReference>
<dbReference type="Gene3D" id="2.170.120.12">
    <property type="entry name" value="DNA-directed RNA polymerase, insert domain"/>
    <property type="match status" value="1"/>
</dbReference>
<dbReference type="GO" id="GO:0006351">
    <property type="term" value="P:DNA-templated transcription"/>
    <property type="evidence" value="ECO:0007669"/>
    <property type="project" value="UniProtKB-UniRule"/>
</dbReference>
<dbReference type="InterPro" id="IPR011260">
    <property type="entry name" value="RNAP_asu_C"/>
</dbReference>
<dbReference type="Pfam" id="PF01193">
    <property type="entry name" value="RNA_pol_L"/>
    <property type="match status" value="1"/>
</dbReference>
<comment type="subunit">
    <text evidence="11">Homodimer. The RNAP catalytic core consists of 2 alpha, 1 beta, 1 beta' and 1 omega subunit. When a sigma factor is associated with the core the holoenzyme is formed, which can initiate transcription.</text>
</comment>
<evidence type="ECO:0000256" key="5">
    <source>
        <dbReference type="ARBA" id="ARBA00022679"/>
    </source>
</evidence>
<dbReference type="CDD" id="cd06928">
    <property type="entry name" value="RNAP_alpha_NTD"/>
    <property type="match status" value="1"/>
</dbReference>
<dbReference type="AlphaFoldDB" id="A0A2H0KKU4"/>
<dbReference type="GO" id="GO:0003677">
    <property type="term" value="F:DNA binding"/>
    <property type="evidence" value="ECO:0007669"/>
    <property type="project" value="UniProtKB-UniRule"/>
</dbReference>
<dbReference type="SMART" id="SM00662">
    <property type="entry name" value="RPOLD"/>
    <property type="match status" value="1"/>
</dbReference>
<dbReference type="FunFam" id="2.170.120.12:FF:000001">
    <property type="entry name" value="DNA-directed RNA polymerase subunit alpha"/>
    <property type="match status" value="1"/>
</dbReference>
<dbReference type="Gene3D" id="1.10.150.20">
    <property type="entry name" value="5' to 3' exonuclease, C-terminal subdomain"/>
    <property type="match status" value="1"/>
</dbReference>
<dbReference type="Gene3D" id="3.30.1360.10">
    <property type="entry name" value="RNA polymerase, RBP11-like subunit"/>
    <property type="match status" value="1"/>
</dbReference>
<evidence type="ECO:0000256" key="4">
    <source>
        <dbReference type="ARBA" id="ARBA00022478"/>
    </source>
</evidence>
<comment type="domain">
    <text evidence="11">The N-terminal domain is essential for RNAP assembly and basal transcription, whereas the C-terminal domain is involved in interaction with transcriptional regulators and with upstream promoter elements.</text>
</comment>
<dbReference type="InterPro" id="IPR011262">
    <property type="entry name" value="DNA-dir_RNA_pol_insert"/>
</dbReference>
<dbReference type="SUPFAM" id="SSF56553">
    <property type="entry name" value="Insert subdomain of RNA polymerase alpha subunit"/>
    <property type="match status" value="1"/>
</dbReference>
<evidence type="ECO:0000256" key="9">
    <source>
        <dbReference type="ARBA" id="ARBA00033070"/>
    </source>
</evidence>
<dbReference type="NCBIfam" id="NF003519">
    <property type="entry name" value="PRK05182.2-5"/>
    <property type="match status" value="1"/>
</dbReference>
<comment type="similarity">
    <text evidence="1 11">Belongs to the RNA polymerase alpha chain family.</text>
</comment>
<dbReference type="GO" id="GO:0005737">
    <property type="term" value="C:cytoplasm"/>
    <property type="evidence" value="ECO:0007669"/>
    <property type="project" value="UniProtKB-ARBA"/>
</dbReference>
<dbReference type="InterPro" id="IPR011263">
    <property type="entry name" value="DNA-dir_RNA_pol_RpoA/D/Rpb3"/>
</dbReference>
<evidence type="ECO:0000256" key="8">
    <source>
        <dbReference type="ARBA" id="ARBA00032524"/>
    </source>
</evidence>
<evidence type="ECO:0000256" key="3">
    <source>
        <dbReference type="ARBA" id="ARBA00015972"/>
    </source>
</evidence>
<dbReference type="GO" id="GO:0003899">
    <property type="term" value="F:DNA-directed RNA polymerase activity"/>
    <property type="evidence" value="ECO:0007669"/>
    <property type="project" value="UniProtKB-UniRule"/>
</dbReference>
<protein>
    <recommendedName>
        <fullName evidence="3 11">DNA-directed RNA polymerase subunit alpha</fullName>
        <shortName evidence="11">RNAP subunit alpha</shortName>
        <ecNumber evidence="2 11">2.7.7.6</ecNumber>
    </recommendedName>
    <alternativeName>
        <fullName evidence="9 11">RNA polymerase subunit alpha</fullName>
    </alternativeName>
    <alternativeName>
        <fullName evidence="8 11">Transcriptase subunit alpha</fullName>
    </alternativeName>
</protein>
<evidence type="ECO:0000256" key="1">
    <source>
        <dbReference type="ARBA" id="ARBA00007123"/>
    </source>
</evidence>
<dbReference type="HAMAP" id="MF_00059">
    <property type="entry name" value="RNApol_bact_RpoA"/>
    <property type="match status" value="1"/>
</dbReference>
<evidence type="ECO:0000313" key="13">
    <source>
        <dbReference type="EMBL" id="PIQ71880.1"/>
    </source>
</evidence>
<evidence type="ECO:0000313" key="14">
    <source>
        <dbReference type="Proteomes" id="UP000229497"/>
    </source>
</evidence>
<dbReference type="Pfam" id="PF01000">
    <property type="entry name" value="RNA_pol_A_bac"/>
    <property type="match status" value="1"/>
</dbReference>
<dbReference type="Pfam" id="PF03118">
    <property type="entry name" value="RNA_pol_A_CTD"/>
    <property type="match status" value="1"/>
</dbReference>
<dbReference type="NCBIfam" id="TIGR02027">
    <property type="entry name" value="rpoA"/>
    <property type="match status" value="1"/>
</dbReference>
<evidence type="ECO:0000256" key="7">
    <source>
        <dbReference type="ARBA" id="ARBA00023163"/>
    </source>
</evidence>
<feature type="region of interest" description="Alpha N-terminal domain (alpha-NTD)" evidence="11">
    <location>
        <begin position="1"/>
        <end position="224"/>
    </location>
</feature>
<evidence type="ECO:0000256" key="10">
    <source>
        <dbReference type="ARBA" id="ARBA00048552"/>
    </source>
</evidence>
<accession>A0A2H0KKU4</accession>
<dbReference type="Proteomes" id="UP000229497">
    <property type="component" value="Unassembled WGS sequence"/>
</dbReference>
<keyword evidence="4 11" id="KW-0240">DNA-directed RNA polymerase</keyword>
<dbReference type="SUPFAM" id="SSF55257">
    <property type="entry name" value="RBP11-like subunits of RNA polymerase"/>
    <property type="match status" value="1"/>
</dbReference>
<gene>
    <name evidence="11" type="primary">rpoA</name>
    <name evidence="13" type="ORF">COV87_01015</name>
</gene>
<keyword evidence="5 11" id="KW-0808">Transferase</keyword>
<comment type="caution">
    <text evidence="13">The sequence shown here is derived from an EMBL/GenBank/DDBJ whole genome shotgun (WGS) entry which is preliminary data.</text>
</comment>
<feature type="region of interest" description="Alpha C-terminal domain (alpha-CTD)" evidence="11">
    <location>
        <begin position="241"/>
        <end position="308"/>
    </location>
</feature>
<evidence type="ECO:0000256" key="11">
    <source>
        <dbReference type="HAMAP-Rule" id="MF_00059"/>
    </source>
</evidence>
<comment type="catalytic activity">
    <reaction evidence="10 11">
        <text>RNA(n) + a ribonucleoside 5'-triphosphate = RNA(n+1) + diphosphate</text>
        <dbReference type="Rhea" id="RHEA:21248"/>
        <dbReference type="Rhea" id="RHEA-COMP:14527"/>
        <dbReference type="Rhea" id="RHEA-COMP:17342"/>
        <dbReference type="ChEBI" id="CHEBI:33019"/>
        <dbReference type="ChEBI" id="CHEBI:61557"/>
        <dbReference type="ChEBI" id="CHEBI:140395"/>
        <dbReference type="EC" id="2.7.7.6"/>
    </reaction>
</comment>
<dbReference type="EMBL" id="PCVK01000029">
    <property type="protein sequence ID" value="PIQ71880.1"/>
    <property type="molecule type" value="Genomic_DNA"/>
</dbReference>
<dbReference type="InterPro" id="IPR011773">
    <property type="entry name" value="DNA-dir_RpoA"/>
</dbReference>
<dbReference type="GO" id="GO:0046983">
    <property type="term" value="F:protein dimerization activity"/>
    <property type="evidence" value="ECO:0007669"/>
    <property type="project" value="InterPro"/>
</dbReference>
<proteinExistence type="inferred from homology"/>
<organism evidence="13 14">
    <name type="scientific">Candidatus Roizmanbacteria bacterium CG11_big_fil_rev_8_21_14_0_20_37_16</name>
    <dbReference type="NCBI Taxonomy" id="1974857"/>
    <lineage>
        <taxon>Bacteria</taxon>
        <taxon>Candidatus Roizmaniibacteriota</taxon>
    </lineage>
</organism>
<dbReference type="InterPro" id="IPR036643">
    <property type="entry name" value="RNApol_insert_sf"/>
</dbReference>
<evidence type="ECO:0000259" key="12">
    <source>
        <dbReference type="SMART" id="SM00662"/>
    </source>
</evidence>
<reference evidence="13 14" key="1">
    <citation type="submission" date="2017-09" db="EMBL/GenBank/DDBJ databases">
        <title>Depth-based differentiation of microbial function through sediment-hosted aquifers and enrichment of novel symbionts in the deep terrestrial subsurface.</title>
        <authorList>
            <person name="Probst A.J."/>
            <person name="Ladd B."/>
            <person name="Jarett J.K."/>
            <person name="Geller-Mcgrath D.E."/>
            <person name="Sieber C.M."/>
            <person name="Emerson J.B."/>
            <person name="Anantharaman K."/>
            <person name="Thomas B.C."/>
            <person name="Malmstrom R."/>
            <person name="Stieglmeier M."/>
            <person name="Klingl A."/>
            <person name="Woyke T."/>
            <person name="Ryan C.M."/>
            <person name="Banfield J.F."/>
        </authorList>
    </citation>
    <scope>NUCLEOTIDE SEQUENCE [LARGE SCALE GENOMIC DNA]</scope>
    <source>
        <strain evidence="13">CG11_big_fil_rev_8_21_14_0_20_37_16</strain>
    </source>
</reference>
<comment type="function">
    <text evidence="11">DNA-dependent RNA polymerase catalyzes the transcription of DNA into RNA using the four ribonucleoside triphosphates as substrates.</text>
</comment>
<dbReference type="InterPro" id="IPR036603">
    <property type="entry name" value="RBP11-like"/>
</dbReference>
<keyword evidence="7 11" id="KW-0804">Transcription</keyword>
<evidence type="ECO:0000256" key="6">
    <source>
        <dbReference type="ARBA" id="ARBA00022695"/>
    </source>
</evidence>
<keyword evidence="6 11" id="KW-0548">Nucleotidyltransferase</keyword>
<dbReference type="GO" id="GO:0000428">
    <property type="term" value="C:DNA-directed RNA polymerase complex"/>
    <property type="evidence" value="ECO:0007669"/>
    <property type="project" value="UniProtKB-KW"/>
</dbReference>
<name>A0A2H0KKU4_9BACT</name>
<evidence type="ECO:0000256" key="2">
    <source>
        <dbReference type="ARBA" id="ARBA00012418"/>
    </source>
</evidence>
<feature type="domain" description="DNA-directed RNA polymerase RpoA/D/Rpb3-type" evidence="12">
    <location>
        <begin position="17"/>
        <end position="221"/>
    </location>
</feature>
<sequence length="308" mass="33772">MLTPQFTTKTGESSETFGIFTFEPLVQSFGESMGNALRRTLLSSLEGTAVVAVKIEGTAHLFSVLKGVKETALELTLNLKQVHFKKGAEGTHKVSLNKKGIGKVYASDLEGDIEVVNKDLYIGEITDAKGKIELEVLVETGRGYVPANEQSQKEFGYIPVDSAFSPVKKVNYTVEEARVGRKSDADRVILSIWTDGSISPEEALKQSGAILSSHFAHIFAQIDSQEAKSPISAEANGVLEMNKKFNDLIIDELNLPSRVVNALLRENIETVADLVKIGEEKLVAYKGLGRKSIDLIKDELKKLGFEWK</sequence>